<feature type="compositionally biased region" description="Low complexity" evidence="1">
    <location>
        <begin position="800"/>
        <end position="811"/>
    </location>
</feature>
<dbReference type="PANTHER" id="PTHR38426">
    <property type="entry name" value="MAINTENANCE OF TELOMERE CAPPING PROTEIN 4"/>
    <property type="match status" value="1"/>
</dbReference>
<feature type="compositionally biased region" description="Polar residues" evidence="1">
    <location>
        <begin position="501"/>
        <end position="511"/>
    </location>
</feature>
<dbReference type="PANTHER" id="PTHR38426:SF1">
    <property type="entry name" value="MAINTENANCE OF TELOMERE CAPPING PROTEIN 4"/>
    <property type="match status" value="1"/>
</dbReference>
<dbReference type="AlphaFoldDB" id="A0A2T2NY36"/>
<evidence type="ECO:0000313" key="3">
    <source>
        <dbReference type="EMBL" id="PSN70186.1"/>
    </source>
</evidence>
<feature type="compositionally biased region" description="Polar residues" evidence="1">
    <location>
        <begin position="238"/>
        <end position="247"/>
    </location>
</feature>
<feature type="region of interest" description="Disordered" evidence="1">
    <location>
        <begin position="734"/>
        <end position="922"/>
    </location>
</feature>
<feature type="compositionally biased region" description="Basic and acidic residues" evidence="1">
    <location>
        <begin position="439"/>
        <end position="450"/>
    </location>
</feature>
<dbReference type="STRING" id="1448308.A0A2T2NY36"/>
<keyword evidence="4" id="KW-1185">Reference proteome</keyword>
<gene>
    <name evidence="3" type="ORF">BS50DRAFT_571475</name>
</gene>
<feature type="compositionally biased region" description="Polar residues" evidence="1">
    <location>
        <begin position="598"/>
        <end position="607"/>
    </location>
</feature>
<feature type="region of interest" description="Disordered" evidence="1">
    <location>
        <begin position="1"/>
        <end position="146"/>
    </location>
</feature>
<proteinExistence type="predicted"/>
<feature type="compositionally biased region" description="Basic and acidic residues" evidence="1">
    <location>
        <begin position="579"/>
        <end position="588"/>
    </location>
</feature>
<feature type="compositionally biased region" description="Polar residues" evidence="1">
    <location>
        <begin position="829"/>
        <end position="843"/>
    </location>
</feature>
<feature type="compositionally biased region" description="Low complexity" evidence="1">
    <location>
        <begin position="220"/>
        <end position="237"/>
    </location>
</feature>
<feature type="compositionally biased region" description="Low complexity" evidence="1">
    <location>
        <begin position="8"/>
        <end position="18"/>
    </location>
</feature>
<keyword evidence="2" id="KW-1133">Transmembrane helix</keyword>
<dbReference type="EMBL" id="KZ678132">
    <property type="protein sequence ID" value="PSN70186.1"/>
    <property type="molecule type" value="Genomic_DNA"/>
</dbReference>
<feature type="region of interest" description="Disordered" evidence="1">
    <location>
        <begin position="177"/>
        <end position="196"/>
    </location>
</feature>
<evidence type="ECO:0000313" key="4">
    <source>
        <dbReference type="Proteomes" id="UP000240883"/>
    </source>
</evidence>
<name>A0A2T2NY36_CORCC</name>
<dbReference type="InterPro" id="IPR038769">
    <property type="entry name" value="MTC4"/>
</dbReference>
<reference evidence="3 4" key="1">
    <citation type="journal article" date="2018" name="Front. Microbiol.">
        <title>Genome-Wide Analysis of Corynespora cassiicola Leaf Fall Disease Putative Effectors.</title>
        <authorList>
            <person name="Lopez D."/>
            <person name="Ribeiro S."/>
            <person name="Label P."/>
            <person name="Fumanal B."/>
            <person name="Venisse J.S."/>
            <person name="Kohler A."/>
            <person name="de Oliveira R.R."/>
            <person name="Labutti K."/>
            <person name="Lipzen A."/>
            <person name="Lail K."/>
            <person name="Bauer D."/>
            <person name="Ohm R.A."/>
            <person name="Barry K.W."/>
            <person name="Spatafora J."/>
            <person name="Grigoriev I.V."/>
            <person name="Martin F.M."/>
            <person name="Pujade-Renaud V."/>
        </authorList>
    </citation>
    <scope>NUCLEOTIDE SEQUENCE [LARGE SCALE GENOMIC DNA]</scope>
    <source>
        <strain evidence="3 4">Philippines</strain>
    </source>
</reference>
<feature type="transmembrane region" description="Helical" evidence="2">
    <location>
        <begin position="1145"/>
        <end position="1171"/>
    </location>
</feature>
<feature type="region of interest" description="Disordered" evidence="1">
    <location>
        <begin position="366"/>
        <end position="393"/>
    </location>
</feature>
<feature type="compositionally biased region" description="Basic and acidic residues" evidence="1">
    <location>
        <begin position="376"/>
        <end position="387"/>
    </location>
</feature>
<keyword evidence="2" id="KW-0472">Membrane</keyword>
<feature type="compositionally biased region" description="Low complexity" evidence="1">
    <location>
        <begin position="904"/>
        <end position="917"/>
    </location>
</feature>
<dbReference type="OrthoDB" id="1076608at2759"/>
<feature type="compositionally biased region" description="Basic and acidic residues" evidence="1">
    <location>
        <begin position="674"/>
        <end position="704"/>
    </location>
</feature>
<dbReference type="Proteomes" id="UP000240883">
    <property type="component" value="Unassembled WGS sequence"/>
</dbReference>
<feature type="region of interest" description="Disordered" evidence="1">
    <location>
        <begin position="205"/>
        <end position="249"/>
    </location>
</feature>
<organism evidence="3 4">
    <name type="scientific">Corynespora cassiicola Philippines</name>
    <dbReference type="NCBI Taxonomy" id="1448308"/>
    <lineage>
        <taxon>Eukaryota</taxon>
        <taxon>Fungi</taxon>
        <taxon>Dikarya</taxon>
        <taxon>Ascomycota</taxon>
        <taxon>Pezizomycotina</taxon>
        <taxon>Dothideomycetes</taxon>
        <taxon>Pleosporomycetidae</taxon>
        <taxon>Pleosporales</taxon>
        <taxon>Corynesporascaceae</taxon>
        <taxon>Corynespora</taxon>
    </lineage>
</organism>
<feature type="compositionally biased region" description="Basic and acidic residues" evidence="1">
    <location>
        <begin position="748"/>
        <end position="765"/>
    </location>
</feature>
<evidence type="ECO:0000256" key="1">
    <source>
        <dbReference type="SAM" id="MobiDB-lite"/>
    </source>
</evidence>
<accession>A0A2T2NY36</accession>
<feature type="region of interest" description="Disordered" evidence="1">
    <location>
        <begin position="439"/>
        <end position="719"/>
    </location>
</feature>
<keyword evidence="2" id="KW-0812">Transmembrane</keyword>
<feature type="compositionally biased region" description="Polar residues" evidence="1">
    <location>
        <begin position="99"/>
        <end position="109"/>
    </location>
</feature>
<feature type="compositionally biased region" description="Basic and acidic residues" evidence="1">
    <location>
        <begin position="641"/>
        <end position="655"/>
    </location>
</feature>
<feature type="compositionally biased region" description="Basic and acidic residues" evidence="1">
    <location>
        <begin position="544"/>
        <end position="559"/>
    </location>
</feature>
<feature type="compositionally biased region" description="Basic and acidic residues" evidence="1">
    <location>
        <begin position="776"/>
        <end position="795"/>
    </location>
</feature>
<evidence type="ECO:0000256" key="2">
    <source>
        <dbReference type="SAM" id="Phobius"/>
    </source>
</evidence>
<protein>
    <submittedName>
        <fullName evidence="3">Uncharacterized protein</fullName>
    </submittedName>
</protein>
<sequence length="1188" mass="132271">MSSGGRPSLSSEPSVTSSQTLNSRDSGTYDDNGEGSSTQRSSLVEERDFAHPRQRVRRSGGFLLDSNFAAAPRSRQSHVPAAPLADKSKAKRSSRQRSGNGSALQSSPLSREVRVADQGGSNGEVKVAKTRKSGAEPDGAAQAQAIDPNQIIHMALNLSESRRRNLTAGHLVVPQSRVGSVTQQDSSFRGQSGGSSLRQYLNEQRRASRNISPSGGLGSPSGARHMSASMGRSGSMSLQGQSFNPSEATLARRDKAKAYIELKMEYLRLLEFLPPLKPDSTAPGNFIVSANNVPGSPHAQLTRTPSHAGKQHELGRPYNPLQYIRNRRSRARERKTLDHAPEEFLDVHHVRDWVERVENEAKSPRYRHQNGTTMPKFHEDHVGEEGPTKPPRPHMGWVFTPEELLADAHWLEQGDNKTVIEDRYGRKVFVPKELHKPDFLSPRESREYPDRRRKSWVEGLPGASNDPTTGDESEHGSERGRKRRLLPAFRAESPKHKKRGWSSSRPQSGAHSDSSDSDSDSVKNRSRKTRKLPDINDNTGPLELRIREIMENEAREAHSKSPAVASPDTPDKWGVGHSELADHRDSRVSLDVTGAREGSTTTESLQTFKIPPRHRADPSLSVDPIKEDRPSFEEPVSAITDAHHDYKFFSPHADDFSPPQSRDASVSRKHKKSKIPDIFRSDDSTKNYRHERRHDSDLASPEKKHSSRQASEEIEGNGIGTAILAAPSAVKSLLTHRKNESMSSLHSPESEHKKDAKEHKEHREPASAVTRFFKGVKSEGSKVGEFIFRRDRPADDSDSETASSDSSANGSDSDEGSGKTERKTRPTFARSNTAETMGSVTSKKNGRYHLDLPSFRSANHNQSEDENAYATDYSEHHITRQAQQRAKDRPSRFDQLAPPRMDLRSISATSSTSVSRAESPERNRINKVLARAGGVGSGGLPVTPLARLEHSEATLRPRSTSRPTLEGKRHWSITDDNGNVLHRKAPLNVVTASEVARIRALFLCSGIKAREIAQRAHMQRREPASFLIRAAKTANAELIPVKRKEEHVLAARILVHSLEASTQALHNSAEAFRENTVRDLTAMIGELKADVEADVFPRVRDGGDEAVRITSDVSGAAPLAVKQITDEIDRMLRVRRRRMKWIRKVGWMLVEWMLLGVMWWLWFLVVVLGFVKRVFGVGWGVVRWLLWI</sequence>